<comment type="caution">
    <text evidence="2">The sequence shown here is derived from an EMBL/GenBank/DDBJ whole genome shotgun (WGS) entry which is preliminary data.</text>
</comment>
<protein>
    <submittedName>
        <fullName evidence="2">Uncharacterized protein</fullName>
    </submittedName>
</protein>
<keyword evidence="3" id="KW-1185">Reference proteome</keyword>
<name>A0A0M3AJR4_9SPHN</name>
<dbReference type="STRING" id="56193.YP76_20195"/>
<dbReference type="Proteomes" id="UP000033874">
    <property type="component" value="Unassembled WGS sequence"/>
</dbReference>
<dbReference type="EMBL" id="LBIC01000010">
    <property type="protein sequence ID" value="KKW90327.1"/>
    <property type="molecule type" value="Genomic_DNA"/>
</dbReference>
<organism evidence="2 3">
    <name type="scientific">Sphingobium chungbukense</name>
    <dbReference type="NCBI Taxonomy" id="56193"/>
    <lineage>
        <taxon>Bacteria</taxon>
        <taxon>Pseudomonadati</taxon>
        <taxon>Pseudomonadota</taxon>
        <taxon>Alphaproteobacteria</taxon>
        <taxon>Sphingomonadales</taxon>
        <taxon>Sphingomonadaceae</taxon>
        <taxon>Sphingobium</taxon>
    </lineage>
</organism>
<dbReference type="RefSeq" id="WP_046765413.1">
    <property type="nucleotide sequence ID" value="NZ_LBIC01000010.1"/>
</dbReference>
<sequence>MGLDDRDYMRARYRARAKGTRWNDRNGRVEGAWFDPVNRGQDYQQRRFGGAHTQRSSLLRWLPFGLSVLLAAIPAYHALKRDGWLPDLRPELPFPETGAVTVNAQVHAENATSRLIVVTADANAVVQLFDPRSGRHVISVYVRKNDRTTIPVPPATYRMKVAEGQRWHGPTAFFGSSTTYETVVPLMVFTRQRGNGIDLHRRVDGTLPTRPNWRGPDSL</sequence>
<keyword evidence="1" id="KW-1133">Transmembrane helix</keyword>
<feature type="transmembrane region" description="Helical" evidence="1">
    <location>
        <begin position="61"/>
        <end position="79"/>
    </location>
</feature>
<evidence type="ECO:0000256" key="1">
    <source>
        <dbReference type="SAM" id="Phobius"/>
    </source>
</evidence>
<keyword evidence="1" id="KW-0472">Membrane</keyword>
<dbReference type="PATRIC" id="fig|56193.3.peg.4244"/>
<evidence type="ECO:0000313" key="2">
    <source>
        <dbReference type="EMBL" id="KKW90327.1"/>
    </source>
</evidence>
<gene>
    <name evidence="2" type="ORF">YP76_20195</name>
</gene>
<proteinExistence type="predicted"/>
<reference evidence="2 3" key="1">
    <citation type="submission" date="2015-04" db="EMBL/GenBank/DDBJ databases">
        <title>Genome sequence of aromatic hydrocarbons-degrading Sphingobium chungbukense DJ77.</title>
        <authorList>
            <person name="Kim Y.-C."/>
            <person name="Chae J.-C."/>
        </authorList>
    </citation>
    <scope>NUCLEOTIDE SEQUENCE [LARGE SCALE GENOMIC DNA]</scope>
    <source>
        <strain evidence="2 3">DJ77</strain>
    </source>
</reference>
<keyword evidence="1" id="KW-0812">Transmembrane</keyword>
<accession>A0A0M3AJR4</accession>
<dbReference type="AlphaFoldDB" id="A0A0M3AJR4"/>
<evidence type="ECO:0000313" key="3">
    <source>
        <dbReference type="Proteomes" id="UP000033874"/>
    </source>
</evidence>